<dbReference type="RefSeq" id="WP_052898140.1">
    <property type="nucleotide sequence ID" value="NZ_JRXE01000005.1"/>
</dbReference>
<organism evidence="1 4">
    <name type="scientific">Winslowiella iniecta</name>
    <dbReference type="NCBI Taxonomy" id="1560201"/>
    <lineage>
        <taxon>Bacteria</taxon>
        <taxon>Pseudomonadati</taxon>
        <taxon>Pseudomonadota</taxon>
        <taxon>Gammaproteobacteria</taxon>
        <taxon>Enterobacterales</taxon>
        <taxon>Erwiniaceae</taxon>
        <taxon>Winslowiella</taxon>
    </lineage>
</organism>
<dbReference type="EMBL" id="JRXF01000005">
    <property type="protein sequence ID" value="KOC94471.1"/>
    <property type="molecule type" value="Genomic_DNA"/>
</dbReference>
<protein>
    <submittedName>
        <fullName evidence="1">Uncharacterized protein</fullName>
    </submittedName>
</protein>
<dbReference type="PATRIC" id="fig|1560201.3.peg.1050"/>
<proteinExistence type="predicted"/>
<keyword evidence="4" id="KW-1185">Reference proteome</keyword>
<dbReference type="Gene3D" id="1.20.5.5260">
    <property type="match status" value="1"/>
</dbReference>
<comment type="caution">
    <text evidence="1">The sequence shown here is derived from an EMBL/GenBank/DDBJ whole genome shotgun (WGS) entry which is preliminary data.</text>
</comment>
<gene>
    <name evidence="1" type="ORF">NG42_04875</name>
    <name evidence="2" type="ORF">NG43_04625</name>
</gene>
<reference evidence="3 4" key="1">
    <citation type="journal article" date="2015" name="Int. J. Syst. Evol. Microbiol.">
        <title>Erwinia iniecta sp. nov., isolated from Russian wheat aphids (Diuraphis noxia).</title>
        <authorList>
            <person name="Campillo T."/>
            <person name="Luna E."/>
            <person name="Portier P."/>
            <person name="Fischer-Le Saux M."/>
            <person name="Lapitan N."/>
            <person name="Tisserat N.A."/>
            <person name="Leach J.E."/>
        </authorList>
    </citation>
    <scope>NUCLEOTIDE SEQUENCE [LARGE SCALE GENOMIC DNA]</scope>
    <source>
        <strain evidence="1 4">B120</strain>
        <strain evidence="2 3">B149</strain>
    </source>
</reference>
<evidence type="ECO:0000313" key="1">
    <source>
        <dbReference type="EMBL" id="KOC91577.1"/>
    </source>
</evidence>
<dbReference type="GO" id="GO:0071468">
    <property type="term" value="P:cellular response to acidic pH"/>
    <property type="evidence" value="ECO:0007669"/>
    <property type="project" value="InterPro"/>
</dbReference>
<accession>A0A0L7T868</accession>
<evidence type="ECO:0000313" key="4">
    <source>
        <dbReference type="Proteomes" id="UP000037088"/>
    </source>
</evidence>
<dbReference type="Pfam" id="PF10798">
    <property type="entry name" value="YmgB"/>
    <property type="match status" value="1"/>
</dbReference>
<dbReference type="Proteomes" id="UP000037088">
    <property type="component" value="Unassembled WGS sequence"/>
</dbReference>
<dbReference type="Proteomes" id="UP000036851">
    <property type="component" value="Unassembled WGS sequence"/>
</dbReference>
<dbReference type="EMBL" id="JRXE01000005">
    <property type="protein sequence ID" value="KOC91577.1"/>
    <property type="molecule type" value="Genomic_DNA"/>
</dbReference>
<sequence>MSTQLTTDEELRLHLNNSQLTQSTPGSTADILQAVNQQLIAPSSNAVRKNLLAVIVERLETESDAAEQQVLREALSMLMNAGSE</sequence>
<name>A0A0L7T868_9GAMM</name>
<dbReference type="InterPro" id="IPR024753">
    <property type="entry name" value="AriR"/>
</dbReference>
<evidence type="ECO:0000313" key="3">
    <source>
        <dbReference type="Proteomes" id="UP000036851"/>
    </source>
</evidence>
<dbReference type="AlphaFoldDB" id="A0A0L7T868"/>
<evidence type="ECO:0000313" key="2">
    <source>
        <dbReference type="EMBL" id="KOC94471.1"/>
    </source>
</evidence>